<gene>
    <name evidence="2" type="ORF">S03H2_50835</name>
</gene>
<dbReference type="EMBL" id="BARU01032214">
    <property type="protein sequence ID" value="GAH68506.1"/>
    <property type="molecule type" value="Genomic_DNA"/>
</dbReference>
<name>X1HEA2_9ZZZZ</name>
<feature type="coiled-coil region" evidence="1">
    <location>
        <begin position="41"/>
        <end position="68"/>
    </location>
</feature>
<reference evidence="2" key="1">
    <citation type="journal article" date="2014" name="Front. Microbiol.">
        <title>High frequency of phylogenetically diverse reductive dehalogenase-homologous genes in deep subseafloor sedimentary metagenomes.</title>
        <authorList>
            <person name="Kawai M."/>
            <person name="Futagami T."/>
            <person name="Toyoda A."/>
            <person name="Takaki Y."/>
            <person name="Nishi S."/>
            <person name="Hori S."/>
            <person name="Arai W."/>
            <person name="Tsubouchi T."/>
            <person name="Morono Y."/>
            <person name="Uchiyama I."/>
            <person name="Ito T."/>
            <person name="Fujiyama A."/>
            <person name="Inagaki F."/>
            <person name="Takami H."/>
        </authorList>
    </citation>
    <scope>NUCLEOTIDE SEQUENCE</scope>
    <source>
        <strain evidence="2">Expedition CK06-06</strain>
    </source>
</reference>
<dbReference type="AlphaFoldDB" id="X1HEA2"/>
<feature type="non-terminal residue" evidence="2">
    <location>
        <position position="206"/>
    </location>
</feature>
<comment type="caution">
    <text evidence="2">The sequence shown here is derived from an EMBL/GenBank/DDBJ whole genome shotgun (WGS) entry which is preliminary data.</text>
</comment>
<sequence length="206" mass="22436">MAVSDFTRRVLDRIEPPEVTIRKPPADFTVRVLQSVGIEPVRTQAERIEETERIAEEARRKAERMESIAGLAVGTVREIPGILKEIGQSIARNIASAGVTISKALGGAEKVAWEDFPKVFQPTARAIFTAEPIKPIEQRIAEAELKIKDFGLELKVEGVQSKLGRAIERNALPLAFAGIMGSVGIDLTPFGGLEKNAIKALVKTKT</sequence>
<keyword evidence="1" id="KW-0175">Coiled coil</keyword>
<protein>
    <submittedName>
        <fullName evidence="2">Uncharacterized protein</fullName>
    </submittedName>
</protein>
<accession>X1HEA2</accession>
<organism evidence="2">
    <name type="scientific">marine sediment metagenome</name>
    <dbReference type="NCBI Taxonomy" id="412755"/>
    <lineage>
        <taxon>unclassified sequences</taxon>
        <taxon>metagenomes</taxon>
        <taxon>ecological metagenomes</taxon>
    </lineage>
</organism>
<evidence type="ECO:0000313" key="2">
    <source>
        <dbReference type="EMBL" id="GAH68506.1"/>
    </source>
</evidence>
<proteinExistence type="predicted"/>
<evidence type="ECO:0000256" key="1">
    <source>
        <dbReference type="SAM" id="Coils"/>
    </source>
</evidence>